<keyword evidence="11" id="KW-1185">Reference proteome</keyword>
<dbReference type="AlphaFoldDB" id="A0A7T7F3D1"/>
<dbReference type="PANTHER" id="PTHR35851:SF1">
    <property type="entry name" value="CELL DIVISION PROTEIN FTSQ"/>
    <property type="match status" value="1"/>
</dbReference>
<dbReference type="PANTHER" id="PTHR35851">
    <property type="entry name" value="CELL DIVISION PROTEIN FTSQ"/>
    <property type="match status" value="1"/>
</dbReference>
<dbReference type="RefSeq" id="WP_235203610.1">
    <property type="nucleotide sequence ID" value="NZ_CP066776.1"/>
</dbReference>
<dbReference type="GO" id="GO:0016020">
    <property type="term" value="C:membrane"/>
    <property type="evidence" value="ECO:0007669"/>
    <property type="project" value="UniProtKB-SubCell"/>
</dbReference>
<dbReference type="PROSITE" id="PS51779">
    <property type="entry name" value="POTRA"/>
    <property type="match status" value="1"/>
</dbReference>
<evidence type="ECO:0000256" key="3">
    <source>
        <dbReference type="ARBA" id="ARBA00022618"/>
    </source>
</evidence>
<keyword evidence="4" id="KW-0812">Transmembrane</keyword>
<evidence type="ECO:0000256" key="2">
    <source>
        <dbReference type="ARBA" id="ARBA00022475"/>
    </source>
</evidence>
<keyword evidence="5" id="KW-1133">Transmembrane helix</keyword>
<dbReference type="InterPro" id="IPR013685">
    <property type="entry name" value="POTRA_FtsQ_type"/>
</dbReference>
<keyword evidence="3" id="KW-0132">Cell division</keyword>
<reference evidence="10 11" key="1">
    <citation type="submission" date="2020-12" db="EMBL/GenBank/DDBJ databases">
        <title>Sulforoseuscoccus oceanibium gen. nov., sp. nov., a representative of the phylum Verrucomicrobia with special cytoplasmic membrane, and proposal of Sulforoseuscoccusaceae fam. nov.</title>
        <authorList>
            <person name="Xi F."/>
        </authorList>
    </citation>
    <scope>NUCLEOTIDE SEQUENCE [LARGE SCALE GENOMIC DNA]</scope>
    <source>
        <strain evidence="10 11">T37</strain>
    </source>
</reference>
<comment type="subcellular location">
    <subcellularLocation>
        <location evidence="1">Membrane</location>
    </subcellularLocation>
</comment>
<keyword evidence="2" id="KW-1003">Cell membrane</keyword>
<evidence type="ECO:0000313" key="11">
    <source>
        <dbReference type="Proteomes" id="UP000475117"/>
    </source>
</evidence>
<dbReference type="Gene3D" id="3.10.20.310">
    <property type="entry name" value="membrane protein fhac"/>
    <property type="match status" value="1"/>
</dbReference>
<evidence type="ECO:0000256" key="7">
    <source>
        <dbReference type="ARBA" id="ARBA00023306"/>
    </source>
</evidence>
<name>A0A7T7F3D1_9BACT</name>
<dbReference type="GO" id="GO:0090529">
    <property type="term" value="P:cell septum assembly"/>
    <property type="evidence" value="ECO:0007669"/>
    <property type="project" value="InterPro"/>
</dbReference>
<feature type="compositionally biased region" description="Low complexity" evidence="8">
    <location>
        <begin position="265"/>
        <end position="278"/>
    </location>
</feature>
<proteinExistence type="predicted"/>
<evidence type="ECO:0000256" key="6">
    <source>
        <dbReference type="ARBA" id="ARBA00023136"/>
    </source>
</evidence>
<feature type="region of interest" description="Disordered" evidence="8">
    <location>
        <begin position="265"/>
        <end position="325"/>
    </location>
</feature>
<dbReference type="EMBL" id="CP066776">
    <property type="protein sequence ID" value="QQL46071.1"/>
    <property type="molecule type" value="Genomic_DNA"/>
</dbReference>
<dbReference type="Proteomes" id="UP000475117">
    <property type="component" value="Chromosome"/>
</dbReference>
<dbReference type="Pfam" id="PF08478">
    <property type="entry name" value="POTRA_1"/>
    <property type="match status" value="1"/>
</dbReference>
<gene>
    <name evidence="10" type="ORF">G3M56_005680</name>
</gene>
<dbReference type="KEGG" id="soa:G3M56_005680"/>
<keyword evidence="7" id="KW-0131">Cell cycle</keyword>
<evidence type="ECO:0000313" key="10">
    <source>
        <dbReference type="EMBL" id="QQL46071.1"/>
    </source>
</evidence>
<evidence type="ECO:0000256" key="8">
    <source>
        <dbReference type="SAM" id="MobiDB-lite"/>
    </source>
</evidence>
<evidence type="ECO:0000256" key="5">
    <source>
        <dbReference type="ARBA" id="ARBA00022989"/>
    </source>
</evidence>
<dbReference type="InterPro" id="IPR026579">
    <property type="entry name" value="FtsQ"/>
</dbReference>
<feature type="domain" description="POTRA" evidence="9">
    <location>
        <begin position="36"/>
        <end position="106"/>
    </location>
</feature>
<protein>
    <submittedName>
        <fullName evidence="10">FtsQ-type POTRA domain-containing protein</fullName>
    </submittedName>
</protein>
<feature type="compositionally biased region" description="Basic and acidic residues" evidence="8">
    <location>
        <begin position="279"/>
        <end position="298"/>
    </location>
</feature>
<accession>A0A7T7F3D1</accession>
<dbReference type="InterPro" id="IPR034746">
    <property type="entry name" value="POTRA"/>
</dbReference>
<sequence>MARSLFKGGLILLALLLSVVMVKHAFHRMLFRNDHFALRHVEFSTNGKTGRAKVMEKLEENGRIENLLMLDLAEMERTLETELPTVADARISRELPGTLVIELKERQPVAWLSCPQLGIRPRSSTCGQLVDAEGYAVACDRLRVEYMSFPVIEVADIPAVVTGRPIDSPLLLSALEALSEGGEQLMPQRTSITEIRAVNDYSLLVVLESGEEAIISVDDVETDMERFAYAFAELSRGADDGRSWRVNLLAQHNVPVQFFERKSGYSGVRRGRSSSLQQRESRPPRPRVVDPAELEKRFGPGVSTQVPAGSRPSVENDLRAILNRG</sequence>
<keyword evidence="6" id="KW-0472">Membrane</keyword>
<evidence type="ECO:0000259" key="9">
    <source>
        <dbReference type="PROSITE" id="PS51779"/>
    </source>
</evidence>
<evidence type="ECO:0000256" key="1">
    <source>
        <dbReference type="ARBA" id="ARBA00004370"/>
    </source>
</evidence>
<evidence type="ECO:0000256" key="4">
    <source>
        <dbReference type="ARBA" id="ARBA00022692"/>
    </source>
</evidence>
<organism evidence="10 11">
    <name type="scientific">Sulfuriroseicoccus oceanibius</name>
    <dbReference type="NCBI Taxonomy" id="2707525"/>
    <lineage>
        <taxon>Bacteria</taxon>
        <taxon>Pseudomonadati</taxon>
        <taxon>Verrucomicrobiota</taxon>
        <taxon>Verrucomicrobiia</taxon>
        <taxon>Verrucomicrobiales</taxon>
        <taxon>Verrucomicrobiaceae</taxon>
        <taxon>Sulfuriroseicoccus</taxon>
    </lineage>
</organism>